<feature type="non-terminal residue" evidence="1">
    <location>
        <position position="77"/>
    </location>
</feature>
<keyword evidence="2" id="KW-1185">Reference proteome</keyword>
<dbReference type="GeneID" id="64668228"/>
<accession>A0AAD4EEU7</accession>
<protein>
    <submittedName>
        <fullName evidence="1">Uncharacterized protein</fullName>
    </submittedName>
</protein>
<proteinExistence type="predicted"/>
<dbReference type="AlphaFoldDB" id="A0AAD4EEU7"/>
<dbReference type="RefSeq" id="XP_041230520.1">
    <property type="nucleotide sequence ID" value="XM_041373930.1"/>
</dbReference>
<feature type="non-terminal residue" evidence="1">
    <location>
        <position position="1"/>
    </location>
</feature>
<dbReference type="EMBL" id="JABBWK010000008">
    <property type="protein sequence ID" value="KAG1904945.1"/>
    <property type="molecule type" value="Genomic_DNA"/>
</dbReference>
<comment type="caution">
    <text evidence="1">The sequence shown here is derived from an EMBL/GenBank/DDBJ whole genome shotgun (WGS) entry which is preliminary data.</text>
</comment>
<dbReference type="Proteomes" id="UP001195769">
    <property type="component" value="Unassembled WGS sequence"/>
</dbReference>
<organism evidence="1 2">
    <name type="scientific">Suillus fuscotomentosus</name>
    <dbReference type="NCBI Taxonomy" id="1912939"/>
    <lineage>
        <taxon>Eukaryota</taxon>
        <taxon>Fungi</taxon>
        <taxon>Dikarya</taxon>
        <taxon>Basidiomycota</taxon>
        <taxon>Agaricomycotina</taxon>
        <taxon>Agaricomycetes</taxon>
        <taxon>Agaricomycetidae</taxon>
        <taxon>Boletales</taxon>
        <taxon>Suillineae</taxon>
        <taxon>Suillaceae</taxon>
        <taxon>Suillus</taxon>
    </lineage>
</organism>
<evidence type="ECO:0000313" key="2">
    <source>
        <dbReference type="Proteomes" id="UP001195769"/>
    </source>
</evidence>
<evidence type="ECO:0000313" key="1">
    <source>
        <dbReference type="EMBL" id="KAG1904945.1"/>
    </source>
</evidence>
<sequence>HTFLYSFDDNITLMTSNVFGKQSVFQVYQSIFSHYSTIFADMLVLPPVLEAKTYNNVPLVCFPDNAKETKFLLKAIY</sequence>
<name>A0AAD4EEU7_9AGAM</name>
<reference evidence="1" key="1">
    <citation type="journal article" date="2020" name="New Phytol.">
        <title>Comparative genomics reveals dynamic genome evolution in host specialist ectomycorrhizal fungi.</title>
        <authorList>
            <person name="Lofgren L.A."/>
            <person name="Nguyen N.H."/>
            <person name="Vilgalys R."/>
            <person name="Ruytinx J."/>
            <person name="Liao H.L."/>
            <person name="Branco S."/>
            <person name="Kuo A."/>
            <person name="LaButti K."/>
            <person name="Lipzen A."/>
            <person name="Andreopoulos W."/>
            <person name="Pangilinan J."/>
            <person name="Riley R."/>
            <person name="Hundley H."/>
            <person name="Na H."/>
            <person name="Barry K."/>
            <person name="Grigoriev I.V."/>
            <person name="Stajich J.E."/>
            <person name="Kennedy P.G."/>
        </authorList>
    </citation>
    <scope>NUCLEOTIDE SEQUENCE</scope>
    <source>
        <strain evidence="1">FC203</strain>
    </source>
</reference>
<gene>
    <name evidence="1" type="ORF">F5891DRAFT_929675</name>
</gene>